<protein>
    <submittedName>
        <fullName evidence="1">Uncharacterized protein</fullName>
    </submittedName>
</protein>
<keyword evidence="2" id="KW-1185">Reference proteome</keyword>
<evidence type="ECO:0000313" key="2">
    <source>
        <dbReference type="Proteomes" id="UP000324832"/>
    </source>
</evidence>
<dbReference type="AlphaFoldDB" id="A0A5E4Q2N5"/>
<accession>A0A5E4Q2N5</accession>
<gene>
    <name evidence="1" type="ORF">LSINAPIS_LOCUS4502</name>
</gene>
<dbReference type="EMBL" id="FZQP02001149">
    <property type="protein sequence ID" value="VVC91958.1"/>
    <property type="molecule type" value="Genomic_DNA"/>
</dbReference>
<name>A0A5E4Q2N5_9NEOP</name>
<proteinExistence type="predicted"/>
<organism evidence="1 2">
    <name type="scientific">Leptidea sinapis</name>
    <dbReference type="NCBI Taxonomy" id="189913"/>
    <lineage>
        <taxon>Eukaryota</taxon>
        <taxon>Metazoa</taxon>
        <taxon>Ecdysozoa</taxon>
        <taxon>Arthropoda</taxon>
        <taxon>Hexapoda</taxon>
        <taxon>Insecta</taxon>
        <taxon>Pterygota</taxon>
        <taxon>Neoptera</taxon>
        <taxon>Endopterygota</taxon>
        <taxon>Lepidoptera</taxon>
        <taxon>Glossata</taxon>
        <taxon>Ditrysia</taxon>
        <taxon>Papilionoidea</taxon>
        <taxon>Pieridae</taxon>
        <taxon>Dismorphiinae</taxon>
        <taxon>Leptidea</taxon>
    </lineage>
</organism>
<evidence type="ECO:0000313" key="1">
    <source>
        <dbReference type="EMBL" id="VVC91958.1"/>
    </source>
</evidence>
<sequence length="70" mass="8718">MKIVMDEESGPKDNRKMSWLPHTFVPGKQYYIFVLDFILERRLYSFHKYERRLIKLRLSAWKWNHGYLLQ</sequence>
<reference evidence="1 2" key="1">
    <citation type="submission" date="2017-07" db="EMBL/GenBank/DDBJ databases">
        <authorList>
            <person name="Talla V."/>
            <person name="Backstrom N."/>
        </authorList>
    </citation>
    <scope>NUCLEOTIDE SEQUENCE [LARGE SCALE GENOMIC DNA]</scope>
</reference>
<dbReference type="Proteomes" id="UP000324832">
    <property type="component" value="Unassembled WGS sequence"/>
</dbReference>